<dbReference type="GO" id="GO:0043639">
    <property type="term" value="P:benzoate catabolic process"/>
    <property type="evidence" value="ECO:0007669"/>
    <property type="project" value="InterPro"/>
</dbReference>
<comment type="caution">
    <text evidence="4">The sequence shown here is derived from an EMBL/GenBank/DDBJ whole genome shotgun (WGS) entry which is preliminary data.</text>
</comment>
<dbReference type="EMBL" id="BONV01000014">
    <property type="protein sequence ID" value="GIG80352.1"/>
    <property type="molecule type" value="Genomic_DNA"/>
</dbReference>
<dbReference type="GO" id="GO:0071949">
    <property type="term" value="F:FAD binding"/>
    <property type="evidence" value="ECO:0007669"/>
    <property type="project" value="InterPro"/>
</dbReference>
<dbReference type="Gene3D" id="3.30.9.10">
    <property type="entry name" value="D-Amino Acid Oxidase, subunit A, domain 2"/>
    <property type="match status" value="1"/>
</dbReference>
<evidence type="ECO:0000256" key="2">
    <source>
        <dbReference type="ARBA" id="ARBA00022827"/>
    </source>
</evidence>
<name>A0A8J3LX61_9ACTN</name>
<dbReference type="PRINTS" id="PR00420">
    <property type="entry name" value="RNGMNOXGNASE"/>
</dbReference>
<evidence type="ECO:0000256" key="1">
    <source>
        <dbReference type="ARBA" id="ARBA00022630"/>
    </source>
</evidence>
<proteinExistence type="predicted"/>
<dbReference type="RefSeq" id="WP_203883773.1">
    <property type="nucleotide sequence ID" value="NZ_BAABHH010000012.1"/>
</dbReference>
<dbReference type="Proteomes" id="UP000630097">
    <property type="component" value="Unassembled WGS sequence"/>
</dbReference>
<evidence type="ECO:0000259" key="3">
    <source>
        <dbReference type="Pfam" id="PF01494"/>
    </source>
</evidence>
<evidence type="ECO:0000313" key="5">
    <source>
        <dbReference type="Proteomes" id="UP000630097"/>
    </source>
</evidence>
<dbReference type="InterPro" id="IPR036188">
    <property type="entry name" value="FAD/NAD-bd_sf"/>
</dbReference>
<protein>
    <submittedName>
        <fullName evidence="4">4-hydroxybenzoate 3-monooxygenase</fullName>
    </submittedName>
</protein>
<dbReference type="Pfam" id="PF01494">
    <property type="entry name" value="FAD_binding_3"/>
    <property type="match status" value="1"/>
</dbReference>
<gene>
    <name evidence="4" type="primary">pobA</name>
    <name evidence="4" type="ORF">Pka01_34790</name>
</gene>
<dbReference type="NCBIfam" id="TIGR02360">
    <property type="entry name" value="pbenz_hydroxyl"/>
    <property type="match status" value="1"/>
</dbReference>
<dbReference type="InterPro" id="IPR050641">
    <property type="entry name" value="RIFMO-like"/>
</dbReference>
<dbReference type="SUPFAM" id="SSF54373">
    <property type="entry name" value="FAD-linked reductases, C-terminal domain"/>
    <property type="match status" value="1"/>
</dbReference>
<dbReference type="InterPro" id="IPR012733">
    <property type="entry name" value="HB_mOase"/>
</dbReference>
<sequence length="392" mass="43039">MRTKVGIIGAGPAGLLLSHLLHLRGIDSVVLERRSRAYVEQRVRAGVLEQGTVDTLVSSGVGERLLREGLPHQGIELRYGGAGHRIAFEKLVPGRAITVYGQQEVVKDLIAARLAAGGDIRFEVDDVAVHDLGTDRPYVTFGDERLDCDVIAGCDGFHGICRPSIPEGTLTEFRRDYPFAWLGILARVAPSADELIYARTDRGFALHSMRSPEISRFYLQVAADDHIDAWPDERVWAELKARLETVPGFTLGTGEVIEKGITPMRSFVAEPMQYGRLFLAGDAAHIVPPTGAKGLNLAVADVRVLTEALAAFFADGSTTLLDGYSRACLTRVWRAQHFSWWMTTLLHTFDSDDEYGRRLQTSYLDYVTTSEAAATTLAENYVGLPYGEKGTS</sequence>
<feature type="domain" description="FAD-binding" evidence="3">
    <location>
        <begin position="2"/>
        <end position="338"/>
    </location>
</feature>
<keyword evidence="1" id="KW-0285">Flavoprotein</keyword>
<reference evidence="4 5" key="1">
    <citation type="submission" date="2021-01" db="EMBL/GenBank/DDBJ databases">
        <title>Whole genome shotgun sequence of Planotetraspora kaengkrachanensis NBRC 104272.</title>
        <authorList>
            <person name="Komaki H."/>
            <person name="Tamura T."/>
        </authorList>
    </citation>
    <scope>NUCLEOTIDE SEQUENCE [LARGE SCALE GENOMIC DNA]</scope>
    <source>
        <strain evidence="4 5">NBRC 104272</strain>
    </source>
</reference>
<dbReference type="InterPro" id="IPR002938">
    <property type="entry name" value="FAD-bd"/>
</dbReference>
<dbReference type="PANTHER" id="PTHR43004">
    <property type="entry name" value="TRK SYSTEM POTASSIUM UPTAKE PROTEIN"/>
    <property type="match status" value="1"/>
</dbReference>
<keyword evidence="2" id="KW-0274">FAD</keyword>
<dbReference type="AlphaFoldDB" id="A0A8J3LX61"/>
<keyword evidence="5" id="KW-1185">Reference proteome</keyword>
<dbReference type="Gene3D" id="3.50.50.60">
    <property type="entry name" value="FAD/NAD(P)-binding domain"/>
    <property type="match status" value="1"/>
</dbReference>
<dbReference type="GO" id="GO:0018659">
    <property type="term" value="F:4-hydroxybenzoate 3-monooxygenase activity"/>
    <property type="evidence" value="ECO:0007669"/>
    <property type="project" value="InterPro"/>
</dbReference>
<evidence type="ECO:0000313" key="4">
    <source>
        <dbReference type="EMBL" id="GIG80352.1"/>
    </source>
</evidence>
<dbReference type="NCBIfam" id="NF006091">
    <property type="entry name" value="PRK08243.1"/>
    <property type="match status" value="1"/>
</dbReference>
<accession>A0A8J3LX61</accession>
<dbReference type="SUPFAM" id="SSF51905">
    <property type="entry name" value="FAD/NAD(P)-binding domain"/>
    <property type="match status" value="1"/>
</dbReference>
<dbReference type="PANTHER" id="PTHR43004:SF3">
    <property type="entry name" value="P-HYDROXYBENZOATE HYDROXYLASE"/>
    <property type="match status" value="1"/>
</dbReference>
<organism evidence="4 5">
    <name type="scientific">Planotetraspora kaengkrachanensis</name>
    <dbReference type="NCBI Taxonomy" id="575193"/>
    <lineage>
        <taxon>Bacteria</taxon>
        <taxon>Bacillati</taxon>
        <taxon>Actinomycetota</taxon>
        <taxon>Actinomycetes</taxon>
        <taxon>Streptosporangiales</taxon>
        <taxon>Streptosporangiaceae</taxon>
        <taxon>Planotetraspora</taxon>
    </lineage>
</organism>